<sequence>MISSTSNSNSLHDLPSRRKRKKSLSWGLIGVVLLIISSEIFLFRNLDFYGLTYNTIGQFAELDHSWKTSKHEQIETAIFGDSMGMDGLRPTLLAEAAGVDPDTIFNFSVSGGKAYEISKLYEKYHDQMPNLKRAIVVVNEHQLNDDEIAKSEMFRYYAGLTDRLKVMNKNNYGELTLGWALKSFDMRTIWTSKILDKYLDPKTREAIRDTIPAYPHGLEPVLSKTKDVTPERANIDVDRWFTGFDMNGLRTAAWQSMIEGLSKQGVEVIILQLPRSEYFEAAIARSHTAEHQAYLDLVQSIAQANDAEFKVIPNTELDTQKDFQDNNHLNEAGAEWLAKYVAERWMR</sequence>
<protein>
    <recommendedName>
        <fullName evidence="4">SGNH/GDSL hydrolase family protein</fullName>
    </recommendedName>
</protein>
<dbReference type="Gene3D" id="3.40.50.1110">
    <property type="entry name" value="SGNH hydrolase"/>
    <property type="match status" value="1"/>
</dbReference>
<gene>
    <name evidence="2" type="ORF">E0485_12670</name>
</gene>
<dbReference type="AlphaFoldDB" id="A0A4R4EF65"/>
<reference evidence="2 3" key="1">
    <citation type="submission" date="2019-03" db="EMBL/GenBank/DDBJ databases">
        <authorList>
            <person name="Kim M.K.M."/>
        </authorList>
    </citation>
    <scope>NUCLEOTIDE SEQUENCE [LARGE SCALE GENOMIC DNA]</scope>
    <source>
        <strain evidence="2 3">18JY21-1</strain>
    </source>
</reference>
<dbReference type="Proteomes" id="UP000295418">
    <property type="component" value="Unassembled WGS sequence"/>
</dbReference>
<keyword evidence="3" id="KW-1185">Reference proteome</keyword>
<dbReference type="RefSeq" id="WP_132418419.1">
    <property type="nucleotide sequence ID" value="NZ_SKFG01000011.1"/>
</dbReference>
<evidence type="ECO:0000313" key="3">
    <source>
        <dbReference type="Proteomes" id="UP000295418"/>
    </source>
</evidence>
<evidence type="ECO:0000313" key="2">
    <source>
        <dbReference type="EMBL" id="TCZ76831.1"/>
    </source>
</evidence>
<keyword evidence="1" id="KW-0472">Membrane</keyword>
<evidence type="ECO:0000256" key="1">
    <source>
        <dbReference type="SAM" id="Phobius"/>
    </source>
</evidence>
<keyword evidence="1" id="KW-1133">Transmembrane helix</keyword>
<comment type="caution">
    <text evidence="2">The sequence shown here is derived from an EMBL/GenBank/DDBJ whole genome shotgun (WGS) entry which is preliminary data.</text>
</comment>
<proteinExistence type="predicted"/>
<evidence type="ECO:0008006" key="4">
    <source>
        <dbReference type="Google" id="ProtNLM"/>
    </source>
</evidence>
<feature type="transmembrane region" description="Helical" evidence="1">
    <location>
        <begin position="24"/>
        <end position="43"/>
    </location>
</feature>
<dbReference type="EMBL" id="SKFG01000011">
    <property type="protein sequence ID" value="TCZ76831.1"/>
    <property type="molecule type" value="Genomic_DNA"/>
</dbReference>
<keyword evidence="1" id="KW-0812">Transmembrane</keyword>
<accession>A0A4R4EF65</accession>
<dbReference type="SUPFAM" id="SSF52266">
    <property type="entry name" value="SGNH hydrolase"/>
    <property type="match status" value="1"/>
</dbReference>
<name>A0A4R4EF65_9BACL</name>
<organism evidence="2 3">
    <name type="scientific">Paenibacillus albiflavus</name>
    <dbReference type="NCBI Taxonomy" id="2545760"/>
    <lineage>
        <taxon>Bacteria</taxon>
        <taxon>Bacillati</taxon>
        <taxon>Bacillota</taxon>
        <taxon>Bacilli</taxon>
        <taxon>Bacillales</taxon>
        <taxon>Paenibacillaceae</taxon>
        <taxon>Paenibacillus</taxon>
    </lineage>
</organism>
<dbReference type="OrthoDB" id="2032068at2"/>
<dbReference type="InterPro" id="IPR036514">
    <property type="entry name" value="SGNH_hydro_sf"/>
</dbReference>